<proteinExistence type="predicted"/>
<name>A0A0S6W0Z5_9BACT</name>
<protein>
    <submittedName>
        <fullName evidence="2">Drug resistance transporter, Bcr/CflA family protein</fullName>
    </submittedName>
</protein>
<gene>
    <name evidence="2" type="ORF">U14_04696</name>
</gene>
<evidence type="ECO:0000256" key="1">
    <source>
        <dbReference type="SAM" id="Phobius"/>
    </source>
</evidence>
<sequence>MNKTLVTESPTQRYLGTKMLIAFITMMNMFIPLSMGLYLPALPTMGSQLNCSPVMINLTF</sequence>
<evidence type="ECO:0000313" key="2">
    <source>
        <dbReference type="EMBL" id="GAK53431.1"/>
    </source>
</evidence>
<reference evidence="2" key="1">
    <citation type="journal article" date="2015" name="PeerJ">
        <title>First genomic representation of candidate bacterial phylum KSB3 points to enhanced environmental sensing as a trigger of wastewater bulking.</title>
        <authorList>
            <person name="Sekiguchi Y."/>
            <person name="Ohashi A."/>
            <person name="Parks D.H."/>
            <person name="Yamauchi T."/>
            <person name="Tyson G.W."/>
            <person name="Hugenholtz P."/>
        </authorList>
    </citation>
    <scope>NUCLEOTIDE SEQUENCE [LARGE SCALE GENOMIC DNA]</scope>
</reference>
<keyword evidence="1" id="KW-0472">Membrane</keyword>
<keyword evidence="1" id="KW-1133">Transmembrane helix</keyword>
<dbReference type="HOGENOM" id="CLU_2931884_0_0_0"/>
<evidence type="ECO:0000313" key="3">
    <source>
        <dbReference type="Proteomes" id="UP000030700"/>
    </source>
</evidence>
<dbReference type="EMBL" id="DF820459">
    <property type="protein sequence ID" value="GAK53431.1"/>
    <property type="molecule type" value="Genomic_DNA"/>
</dbReference>
<keyword evidence="1" id="KW-0812">Transmembrane</keyword>
<dbReference type="STRING" id="1499966.U14_04696"/>
<dbReference type="AlphaFoldDB" id="A0A0S6W0Z5"/>
<keyword evidence="3" id="KW-1185">Reference proteome</keyword>
<feature type="transmembrane region" description="Helical" evidence="1">
    <location>
        <begin position="20"/>
        <end position="39"/>
    </location>
</feature>
<accession>A0A0S6W0Z5</accession>
<dbReference type="Proteomes" id="UP000030700">
    <property type="component" value="Unassembled WGS sequence"/>
</dbReference>
<organism evidence="2">
    <name type="scientific">Candidatus Moduliflexus flocculans</name>
    <dbReference type="NCBI Taxonomy" id="1499966"/>
    <lineage>
        <taxon>Bacteria</taxon>
        <taxon>Candidatus Moduliflexota</taxon>
        <taxon>Candidatus Moduliflexia</taxon>
        <taxon>Candidatus Moduliflexales</taxon>
        <taxon>Candidatus Moduliflexaceae</taxon>
    </lineage>
</organism>